<evidence type="ECO:0000259" key="2">
    <source>
        <dbReference type="PROSITE" id="PS50011"/>
    </source>
</evidence>
<feature type="non-terminal residue" evidence="3">
    <location>
        <position position="97"/>
    </location>
</feature>
<organism evidence="3">
    <name type="scientific">Trepomonas sp. PC1</name>
    <dbReference type="NCBI Taxonomy" id="1076344"/>
    <lineage>
        <taxon>Eukaryota</taxon>
        <taxon>Metamonada</taxon>
        <taxon>Diplomonadida</taxon>
        <taxon>Hexamitidae</taxon>
        <taxon>Hexamitinae</taxon>
        <taxon>Trepomonas</taxon>
    </lineage>
</organism>
<dbReference type="AlphaFoldDB" id="A0A146KIE1"/>
<feature type="binding site" evidence="1">
    <location>
        <position position="68"/>
    </location>
    <ligand>
        <name>ATP</name>
        <dbReference type="ChEBI" id="CHEBI:30616"/>
    </ligand>
</feature>
<dbReference type="SUPFAM" id="SSF56112">
    <property type="entry name" value="Protein kinase-like (PK-like)"/>
    <property type="match status" value="1"/>
</dbReference>
<feature type="non-terminal residue" evidence="3">
    <location>
        <position position="1"/>
    </location>
</feature>
<accession>A0A146KIE1</accession>
<dbReference type="PROSITE" id="PS50011">
    <property type="entry name" value="PROTEIN_KINASE_DOM"/>
    <property type="match status" value="1"/>
</dbReference>
<keyword evidence="3" id="KW-0808">Transferase</keyword>
<evidence type="ECO:0000313" key="3">
    <source>
        <dbReference type="EMBL" id="JAP96423.1"/>
    </source>
</evidence>
<gene>
    <name evidence="3" type="ORF">TPC1_10254</name>
</gene>
<keyword evidence="1" id="KW-0547">Nucleotide-binding</keyword>
<dbReference type="InterPro" id="IPR000719">
    <property type="entry name" value="Prot_kinase_dom"/>
</dbReference>
<dbReference type="GO" id="GO:0004672">
    <property type="term" value="F:protein kinase activity"/>
    <property type="evidence" value="ECO:0007669"/>
    <property type="project" value="InterPro"/>
</dbReference>
<reference evidence="3" key="1">
    <citation type="submission" date="2015-07" db="EMBL/GenBank/DDBJ databases">
        <title>Adaptation to a free-living lifestyle via gene acquisitions in the diplomonad Trepomonas sp. PC1.</title>
        <authorList>
            <person name="Xu F."/>
            <person name="Jerlstrom-Hultqvist J."/>
            <person name="Kolisko M."/>
            <person name="Simpson A.G.B."/>
            <person name="Roger A.J."/>
            <person name="Svard S.G."/>
            <person name="Andersson J.O."/>
        </authorList>
    </citation>
    <scope>NUCLEOTIDE SEQUENCE</scope>
    <source>
        <strain evidence="3">PC1</strain>
    </source>
</reference>
<dbReference type="GO" id="GO:0005524">
    <property type="term" value="F:ATP binding"/>
    <property type="evidence" value="ECO:0007669"/>
    <property type="project" value="UniProtKB-UniRule"/>
</dbReference>
<protein>
    <submittedName>
        <fullName evidence="3">Kinase, CAMKK</fullName>
    </submittedName>
</protein>
<feature type="domain" description="Protein kinase" evidence="2">
    <location>
        <begin position="29"/>
        <end position="97"/>
    </location>
</feature>
<dbReference type="Gene3D" id="3.30.200.20">
    <property type="entry name" value="Phosphorylase Kinase, domain 1"/>
    <property type="match status" value="1"/>
</dbReference>
<keyword evidence="3" id="KW-0418">Kinase</keyword>
<dbReference type="InterPro" id="IPR011009">
    <property type="entry name" value="Kinase-like_dom_sf"/>
</dbReference>
<evidence type="ECO:0000256" key="1">
    <source>
        <dbReference type="PROSITE-ProRule" id="PRU10141"/>
    </source>
</evidence>
<dbReference type="EMBL" id="GDID01000183">
    <property type="protein sequence ID" value="JAP96423.1"/>
    <property type="molecule type" value="Transcribed_RNA"/>
</dbReference>
<sequence>FSHLNLKIPIISNITQRKSKKEQICLNHYEVHRQIGRGSYATIRQGFDTIDGENVALRMVNRKILAKKLGLVKVDNLLINHLKILSCLSSQNVIKIK</sequence>
<proteinExistence type="predicted"/>
<dbReference type="InterPro" id="IPR017441">
    <property type="entry name" value="Protein_kinase_ATP_BS"/>
</dbReference>
<dbReference type="PROSITE" id="PS00107">
    <property type="entry name" value="PROTEIN_KINASE_ATP"/>
    <property type="match status" value="1"/>
</dbReference>
<name>A0A146KIE1_9EUKA</name>
<keyword evidence="1" id="KW-0067">ATP-binding</keyword>